<evidence type="ECO:0000256" key="4">
    <source>
        <dbReference type="ARBA" id="ARBA00022982"/>
    </source>
</evidence>
<dbReference type="GO" id="GO:0009055">
    <property type="term" value="F:electron transfer activity"/>
    <property type="evidence" value="ECO:0007669"/>
    <property type="project" value="UniProtKB-UniRule"/>
</dbReference>
<organism evidence="10 11">
    <name type="scientific">Micromonospora olivasterospora</name>
    <dbReference type="NCBI Taxonomy" id="1880"/>
    <lineage>
        <taxon>Bacteria</taxon>
        <taxon>Bacillati</taxon>
        <taxon>Actinomycetota</taxon>
        <taxon>Actinomycetes</taxon>
        <taxon>Micromonosporales</taxon>
        <taxon>Micromonosporaceae</taxon>
        <taxon>Micromonospora</taxon>
    </lineage>
</organism>
<dbReference type="PANTHER" id="PTHR36923:SF3">
    <property type="entry name" value="FERREDOXIN"/>
    <property type="match status" value="1"/>
</dbReference>
<keyword evidence="11" id="KW-1185">Reference proteome</keyword>
<dbReference type="Proteomes" id="UP000319825">
    <property type="component" value="Unassembled WGS sequence"/>
</dbReference>
<dbReference type="RefSeq" id="WP_107076677.1">
    <property type="nucleotide sequence ID" value="NZ_BAAATQ010000095.1"/>
</dbReference>
<name>A0A562I2H0_MICOL</name>
<dbReference type="EMBL" id="VLKE01000001">
    <property type="protein sequence ID" value="TWH65239.1"/>
    <property type="molecule type" value="Genomic_DNA"/>
</dbReference>
<protein>
    <recommendedName>
        <fullName evidence="8">Ferredoxin</fullName>
    </recommendedName>
</protein>
<evidence type="ECO:0000256" key="8">
    <source>
        <dbReference type="RuleBase" id="RU368020"/>
    </source>
</evidence>
<proteinExistence type="predicted"/>
<accession>A0A562I2H0</accession>
<dbReference type="PANTHER" id="PTHR36923">
    <property type="entry name" value="FERREDOXIN"/>
    <property type="match status" value="1"/>
</dbReference>
<comment type="function">
    <text evidence="8">Ferredoxins are iron-sulfur proteins that transfer electrons in a wide variety of metabolic reactions.</text>
</comment>
<evidence type="ECO:0000256" key="3">
    <source>
        <dbReference type="ARBA" id="ARBA00022723"/>
    </source>
</evidence>
<feature type="domain" description="4Fe-4S ferredoxin-type" evidence="9">
    <location>
        <begin position="5"/>
        <end position="33"/>
    </location>
</feature>
<dbReference type="InterPro" id="IPR051269">
    <property type="entry name" value="Fe-S_cluster_ET"/>
</dbReference>
<dbReference type="GO" id="GO:0005506">
    <property type="term" value="F:iron ion binding"/>
    <property type="evidence" value="ECO:0007669"/>
    <property type="project" value="UniProtKB-UniRule"/>
</dbReference>
<evidence type="ECO:0000313" key="11">
    <source>
        <dbReference type="Proteomes" id="UP000319825"/>
    </source>
</evidence>
<evidence type="ECO:0000256" key="5">
    <source>
        <dbReference type="ARBA" id="ARBA00023004"/>
    </source>
</evidence>
<sequence>MTRYWRLDVDQDRCIGSGQCTATAPGSFELDDDRLAHPSEALVEPSEDVRSAAHLCPVAAITIDEVAAEH</sequence>
<keyword evidence="2 8" id="KW-0813">Transport</keyword>
<dbReference type="Pfam" id="PF13459">
    <property type="entry name" value="Fer4_15"/>
    <property type="match status" value="1"/>
</dbReference>
<dbReference type="PRINTS" id="PR00352">
    <property type="entry name" value="3FE4SFRDOXIN"/>
</dbReference>
<evidence type="ECO:0000259" key="9">
    <source>
        <dbReference type="PROSITE" id="PS51379"/>
    </source>
</evidence>
<keyword evidence="7" id="KW-0003">3Fe-4S</keyword>
<comment type="cofactor">
    <cofactor evidence="1">
        <name>[3Fe-4S] cluster</name>
        <dbReference type="ChEBI" id="CHEBI:21137"/>
    </cofactor>
</comment>
<keyword evidence="5 8" id="KW-0408">Iron</keyword>
<dbReference type="SUPFAM" id="SSF54862">
    <property type="entry name" value="4Fe-4S ferredoxins"/>
    <property type="match status" value="1"/>
</dbReference>
<dbReference type="OrthoDB" id="9803319at2"/>
<dbReference type="PROSITE" id="PS51379">
    <property type="entry name" value="4FE4S_FER_2"/>
    <property type="match status" value="1"/>
</dbReference>
<keyword evidence="3 8" id="KW-0479">Metal-binding</keyword>
<dbReference type="InterPro" id="IPR001080">
    <property type="entry name" value="3Fe4S_ferredoxin"/>
</dbReference>
<dbReference type="AlphaFoldDB" id="A0A562I2H0"/>
<dbReference type="Gene3D" id="3.30.70.20">
    <property type="match status" value="1"/>
</dbReference>
<evidence type="ECO:0000256" key="1">
    <source>
        <dbReference type="ARBA" id="ARBA00001927"/>
    </source>
</evidence>
<keyword evidence="4 8" id="KW-0249">Electron transport</keyword>
<evidence type="ECO:0000256" key="2">
    <source>
        <dbReference type="ARBA" id="ARBA00022448"/>
    </source>
</evidence>
<evidence type="ECO:0000256" key="7">
    <source>
        <dbReference type="ARBA" id="ARBA00023291"/>
    </source>
</evidence>
<evidence type="ECO:0000256" key="6">
    <source>
        <dbReference type="ARBA" id="ARBA00023014"/>
    </source>
</evidence>
<dbReference type="GO" id="GO:0051538">
    <property type="term" value="F:3 iron, 4 sulfur cluster binding"/>
    <property type="evidence" value="ECO:0007669"/>
    <property type="project" value="UniProtKB-KW"/>
</dbReference>
<keyword evidence="6 8" id="KW-0411">Iron-sulfur</keyword>
<comment type="caution">
    <text evidence="10">The sequence shown here is derived from an EMBL/GenBank/DDBJ whole genome shotgun (WGS) entry which is preliminary data.</text>
</comment>
<gene>
    <name evidence="10" type="ORF">JD77_00174</name>
</gene>
<reference evidence="10 11" key="1">
    <citation type="submission" date="2019-07" db="EMBL/GenBank/DDBJ databases">
        <title>R&amp;d 2014.</title>
        <authorList>
            <person name="Klenk H.-P."/>
        </authorList>
    </citation>
    <scope>NUCLEOTIDE SEQUENCE [LARGE SCALE GENOMIC DNA]</scope>
    <source>
        <strain evidence="10 11">DSM 43868</strain>
    </source>
</reference>
<evidence type="ECO:0000313" key="10">
    <source>
        <dbReference type="EMBL" id="TWH65239.1"/>
    </source>
</evidence>
<dbReference type="InterPro" id="IPR017896">
    <property type="entry name" value="4Fe4S_Fe-S-bd"/>
</dbReference>